<reference evidence="1" key="1">
    <citation type="journal article" date="2019" name="bioRxiv">
        <title>The Genome of the Zebra Mussel, Dreissena polymorpha: A Resource for Invasive Species Research.</title>
        <authorList>
            <person name="McCartney M.A."/>
            <person name="Auch B."/>
            <person name="Kono T."/>
            <person name="Mallez S."/>
            <person name="Zhang Y."/>
            <person name="Obille A."/>
            <person name="Becker A."/>
            <person name="Abrahante J.E."/>
            <person name="Garbe J."/>
            <person name="Badalamenti J.P."/>
            <person name="Herman A."/>
            <person name="Mangelson H."/>
            <person name="Liachko I."/>
            <person name="Sullivan S."/>
            <person name="Sone E.D."/>
            <person name="Koren S."/>
            <person name="Silverstein K.A.T."/>
            <person name="Beckman K.B."/>
            <person name="Gohl D.M."/>
        </authorList>
    </citation>
    <scope>NUCLEOTIDE SEQUENCE</scope>
    <source>
        <strain evidence="1">Duluth1</strain>
        <tissue evidence="1">Whole animal</tissue>
    </source>
</reference>
<evidence type="ECO:0000313" key="2">
    <source>
        <dbReference type="Proteomes" id="UP000828390"/>
    </source>
</evidence>
<name>A0A9D4FWN4_DREPO</name>
<dbReference type="AlphaFoldDB" id="A0A9D4FWN4"/>
<evidence type="ECO:0000313" key="1">
    <source>
        <dbReference type="EMBL" id="KAH3804523.1"/>
    </source>
</evidence>
<reference evidence="1" key="2">
    <citation type="submission" date="2020-11" db="EMBL/GenBank/DDBJ databases">
        <authorList>
            <person name="McCartney M.A."/>
            <person name="Auch B."/>
            <person name="Kono T."/>
            <person name="Mallez S."/>
            <person name="Becker A."/>
            <person name="Gohl D.M."/>
            <person name="Silverstein K.A.T."/>
            <person name="Koren S."/>
            <person name="Bechman K.B."/>
            <person name="Herman A."/>
            <person name="Abrahante J.E."/>
            <person name="Garbe J."/>
        </authorList>
    </citation>
    <scope>NUCLEOTIDE SEQUENCE</scope>
    <source>
        <strain evidence="1">Duluth1</strain>
        <tissue evidence="1">Whole animal</tissue>
    </source>
</reference>
<gene>
    <name evidence="1" type="ORF">DPMN_132810</name>
</gene>
<comment type="caution">
    <text evidence="1">The sequence shown here is derived from an EMBL/GenBank/DDBJ whole genome shotgun (WGS) entry which is preliminary data.</text>
</comment>
<dbReference type="Proteomes" id="UP000828390">
    <property type="component" value="Unassembled WGS sequence"/>
</dbReference>
<proteinExistence type="predicted"/>
<protein>
    <submittedName>
        <fullName evidence="1">Uncharacterized protein</fullName>
    </submittedName>
</protein>
<organism evidence="1 2">
    <name type="scientific">Dreissena polymorpha</name>
    <name type="common">Zebra mussel</name>
    <name type="synonym">Mytilus polymorpha</name>
    <dbReference type="NCBI Taxonomy" id="45954"/>
    <lineage>
        <taxon>Eukaryota</taxon>
        <taxon>Metazoa</taxon>
        <taxon>Spiralia</taxon>
        <taxon>Lophotrochozoa</taxon>
        <taxon>Mollusca</taxon>
        <taxon>Bivalvia</taxon>
        <taxon>Autobranchia</taxon>
        <taxon>Heteroconchia</taxon>
        <taxon>Euheterodonta</taxon>
        <taxon>Imparidentia</taxon>
        <taxon>Neoheterodontei</taxon>
        <taxon>Myida</taxon>
        <taxon>Dreissenoidea</taxon>
        <taxon>Dreissenidae</taxon>
        <taxon>Dreissena</taxon>
    </lineage>
</organism>
<dbReference type="EMBL" id="JAIWYP010000006">
    <property type="protein sequence ID" value="KAH3804523.1"/>
    <property type="molecule type" value="Genomic_DNA"/>
</dbReference>
<keyword evidence="2" id="KW-1185">Reference proteome</keyword>
<sequence length="66" mass="7648">MTLRDFRKELPVSVQDYNTMMTKTIISCDVSVHLTLPCSNFGSHNSHCLKWEIPVDNFVQYELLNS</sequence>
<accession>A0A9D4FWN4</accession>